<evidence type="ECO:0000313" key="2">
    <source>
        <dbReference type="WBParaSite" id="nRc.2.0.1.t12384-RA"/>
    </source>
</evidence>
<dbReference type="AlphaFoldDB" id="A0A915IDV7"/>
<sequence length="47" mass="5555">MNTTLGIAGQIRKLTHKKQNEAMTEIAMMIYKISKHQGQSFFWQNWD</sequence>
<keyword evidence="1" id="KW-1185">Reference proteome</keyword>
<accession>A0A915IDV7</accession>
<proteinExistence type="predicted"/>
<organism evidence="1 2">
    <name type="scientific">Romanomermis culicivorax</name>
    <name type="common">Nematode worm</name>
    <dbReference type="NCBI Taxonomy" id="13658"/>
    <lineage>
        <taxon>Eukaryota</taxon>
        <taxon>Metazoa</taxon>
        <taxon>Ecdysozoa</taxon>
        <taxon>Nematoda</taxon>
        <taxon>Enoplea</taxon>
        <taxon>Dorylaimia</taxon>
        <taxon>Mermithida</taxon>
        <taxon>Mermithoidea</taxon>
        <taxon>Mermithidae</taxon>
        <taxon>Romanomermis</taxon>
    </lineage>
</organism>
<evidence type="ECO:0000313" key="1">
    <source>
        <dbReference type="Proteomes" id="UP000887565"/>
    </source>
</evidence>
<reference evidence="2" key="1">
    <citation type="submission" date="2022-11" db="UniProtKB">
        <authorList>
            <consortium name="WormBaseParasite"/>
        </authorList>
    </citation>
    <scope>IDENTIFICATION</scope>
</reference>
<protein>
    <submittedName>
        <fullName evidence="2">Uncharacterized protein</fullName>
    </submittedName>
</protein>
<dbReference type="Proteomes" id="UP000887565">
    <property type="component" value="Unplaced"/>
</dbReference>
<dbReference type="WBParaSite" id="nRc.2.0.1.t12384-RA">
    <property type="protein sequence ID" value="nRc.2.0.1.t12384-RA"/>
    <property type="gene ID" value="nRc.2.0.1.g12384"/>
</dbReference>
<name>A0A915IDV7_ROMCU</name>